<gene>
    <name evidence="2" type="ORF">ACFPOG_13020</name>
</gene>
<dbReference type="Proteomes" id="UP001596044">
    <property type="component" value="Unassembled WGS sequence"/>
</dbReference>
<proteinExistence type="predicted"/>
<feature type="compositionally biased region" description="Basic residues" evidence="1">
    <location>
        <begin position="1"/>
        <end position="15"/>
    </location>
</feature>
<sequence>MSKKSLPVKKKKPSKGQKMDGDYNELDFLEESKDHEEPDKKSDDNEFPDWYQLIEMLLKR</sequence>
<comment type="caution">
    <text evidence="2">The sequence shown here is derived from an EMBL/GenBank/DDBJ whole genome shotgun (WGS) entry which is preliminary data.</text>
</comment>
<evidence type="ECO:0000313" key="3">
    <source>
        <dbReference type="Proteomes" id="UP001596044"/>
    </source>
</evidence>
<dbReference type="EMBL" id="JBHSMJ010000018">
    <property type="protein sequence ID" value="MFC5449186.1"/>
    <property type="molecule type" value="Genomic_DNA"/>
</dbReference>
<keyword evidence="3" id="KW-1185">Reference proteome</keyword>
<evidence type="ECO:0000313" key="2">
    <source>
        <dbReference type="EMBL" id="MFC5449186.1"/>
    </source>
</evidence>
<accession>A0ABW0K8K1</accession>
<reference evidence="3" key="1">
    <citation type="journal article" date="2019" name="Int. J. Syst. Evol. Microbiol.">
        <title>The Global Catalogue of Microorganisms (GCM) 10K type strain sequencing project: providing services to taxonomists for standard genome sequencing and annotation.</title>
        <authorList>
            <consortium name="The Broad Institute Genomics Platform"/>
            <consortium name="The Broad Institute Genome Sequencing Center for Infectious Disease"/>
            <person name="Wu L."/>
            <person name="Ma J."/>
        </authorList>
    </citation>
    <scope>NUCLEOTIDE SEQUENCE [LARGE SCALE GENOMIC DNA]</scope>
    <source>
        <strain evidence="3">KACC 11904</strain>
    </source>
</reference>
<name>A0ABW0K8K1_9BACL</name>
<evidence type="ECO:0000256" key="1">
    <source>
        <dbReference type="SAM" id="MobiDB-lite"/>
    </source>
</evidence>
<dbReference type="RefSeq" id="WP_270880157.1">
    <property type="nucleotide sequence ID" value="NZ_JAQFVF010000029.1"/>
</dbReference>
<protein>
    <submittedName>
        <fullName evidence="2">Uncharacterized protein</fullName>
    </submittedName>
</protein>
<feature type="region of interest" description="Disordered" evidence="1">
    <location>
        <begin position="1"/>
        <end position="47"/>
    </location>
</feature>
<organism evidence="2 3">
    <name type="scientific">Paenibacillus aestuarii</name>
    <dbReference type="NCBI Taxonomy" id="516965"/>
    <lineage>
        <taxon>Bacteria</taxon>
        <taxon>Bacillati</taxon>
        <taxon>Bacillota</taxon>
        <taxon>Bacilli</taxon>
        <taxon>Bacillales</taxon>
        <taxon>Paenibacillaceae</taxon>
        <taxon>Paenibacillus</taxon>
    </lineage>
</organism>
<feature type="compositionally biased region" description="Basic and acidic residues" evidence="1">
    <location>
        <begin position="30"/>
        <end position="44"/>
    </location>
</feature>